<dbReference type="PIRSF" id="PIRSF000813">
    <property type="entry name" value="CCA_bact"/>
    <property type="match status" value="1"/>
</dbReference>
<gene>
    <name evidence="13" type="primary">cca</name>
    <name evidence="15" type="ORF">EDC28_103354</name>
</gene>
<dbReference type="GO" id="GO:0000287">
    <property type="term" value="F:magnesium ion binding"/>
    <property type="evidence" value="ECO:0007669"/>
    <property type="project" value="UniProtKB-UniRule"/>
</dbReference>
<dbReference type="EC" id="2.7.7.72" evidence="13"/>
<feature type="binding site" evidence="13">
    <location>
        <position position="8"/>
    </location>
    <ligand>
        <name>CTP</name>
        <dbReference type="ChEBI" id="CHEBI:37563"/>
    </ligand>
</feature>
<dbReference type="Pfam" id="PF12627">
    <property type="entry name" value="PolyA_pol_RNAbd"/>
    <property type="match status" value="1"/>
</dbReference>
<comment type="similarity">
    <text evidence="13">Belongs to the tRNA nucleotidyltransferase/poly(A) polymerase family. Bacterial CCA-adding enzyme type 1 subfamily.</text>
</comment>
<keyword evidence="2 13" id="KW-0808">Transferase</keyword>
<reference evidence="15 16" key="1">
    <citation type="submission" date="2018-11" db="EMBL/GenBank/DDBJ databases">
        <title>Genomic Encyclopedia of Type Strains, Phase IV (KMG-IV): sequencing the most valuable type-strain genomes for metagenomic binning, comparative biology and taxonomic classification.</title>
        <authorList>
            <person name="Goeker M."/>
        </authorList>
    </citation>
    <scope>NUCLEOTIDE SEQUENCE [LARGE SCALE GENOMIC DNA]</scope>
    <source>
        <strain evidence="15 16">DSM 21945</strain>
    </source>
</reference>
<feature type="binding site" evidence="13">
    <location>
        <position position="23"/>
    </location>
    <ligand>
        <name>Mg(2+)</name>
        <dbReference type="ChEBI" id="CHEBI:18420"/>
    </ligand>
</feature>
<keyword evidence="5 13" id="KW-0479">Metal-binding</keyword>
<feature type="binding site" evidence="13">
    <location>
        <position position="11"/>
    </location>
    <ligand>
        <name>ATP</name>
        <dbReference type="ChEBI" id="CHEBI:30616"/>
    </ligand>
</feature>
<keyword evidence="10 13" id="KW-0460">Magnesium</keyword>
<dbReference type="InterPro" id="IPR006674">
    <property type="entry name" value="HD_domain"/>
</dbReference>
<feature type="binding site" evidence="13">
    <location>
        <position position="137"/>
    </location>
    <ligand>
        <name>CTP</name>
        <dbReference type="ChEBI" id="CHEBI:37563"/>
    </ligand>
</feature>
<dbReference type="PANTHER" id="PTHR47545:SF1">
    <property type="entry name" value="MULTIFUNCTIONAL CCA PROTEIN"/>
    <property type="match status" value="1"/>
</dbReference>
<evidence type="ECO:0000256" key="8">
    <source>
        <dbReference type="ARBA" id="ARBA00022801"/>
    </source>
</evidence>
<dbReference type="CDD" id="cd00077">
    <property type="entry name" value="HDc"/>
    <property type="match status" value="1"/>
</dbReference>
<evidence type="ECO:0000256" key="12">
    <source>
        <dbReference type="ARBA" id="ARBA00023268"/>
    </source>
</evidence>
<dbReference type="GO" id="GO:0004810">
    <property type="term" value="F:CCA tRNA nucleotidyltransferase activity"/>
    <property type="evidence" value="ECO:0007669"/>
    <property type="project" value="UniProtKB-UniRule"/>
</dbReference>
<keyword evidence="6 13" id="KW-0547">Nucleotide-binding</keyword>
<feature type="binding site" evidence="13">
    <location>
        <position position="21"/>
    </location>
    <ligand>
        <name>Mg(2+)</name>
        <dbReference type="ChEBI" id="CHEBI:18420"/>
    </ligand>
</feature>
<evidence type="ECO:0000256" key="3">
    <source>
        <dbReference type="ARBA" id="ARBA00022694"/>
    </source>
</evidence>
<feature type="binding site" evidence="13">
    <location>
        <position position="91"/>
    </location>
    <ligand>
        <name>CTP</name>
        <dbReference type="ChEBI" id="CHEBI:37563"/>
    </ligand>
</feature>
<dbReference type="GO" id="GO:0004112">
    <property type="term" value="F:cyclic-nucleotide phosphodiesterase activity"/>
    <property type="evidence" value="ECO:0007669"/>
    <property type="project" value="UniProtKB-UniRule"/>
</dbReference>
<dbReference type="STRING" id="584787.GCA_001247655_00063"/>
<feature type="binding site" evidence="13">
    <location>
        <position position="11"/>
    </location>
    <ligand>
        <name>CTP</name>
        <dbReference type="ChEBI" id="CHEBI:37563"/>
    </ligand>
</feature>
<comment type="catalytic activity">
    <reaction evidence="13">
        <text>a tRNA with a 3' CCA end + 2 CTP + ATP = a tRNA with a 3' CCACCA end + 3 diphosphate</text>
        <dbReference type="Rhea" id="RHEA:76235"/>
        <dbReference type="Rhea" id="RHEA-COMP:10468"/>
        <dbReference type="Rhea" id="RHEA-COMP:18655"/>
        <dbReference type="ChEBI" id="CHEBI:30616"/>
        <dbReference type="ChEBI" id="CHEBI:33019"/>
        <dbReference type="ChEBI" id="CHEBI:37563"/>
        <dbReference type="ChEBI" id="CHEBI:83071"/>
        <dbReference type="ChEBI" id="CHEBI:195187"/>
    </reaction>
</comment>
<evidence type="ECO:0000256" key="10">
    <source>
        <dbReference type="ARBA" id="ARBA00022842"/>
    </source>
</evidence>
<comment type="catalytic activity">
    <reaction evidence="13">
        <text>a tRNA precursor + 2 CTP + ATP = a tRNA with a 3' CCA end + 3 diphosphate</text>
        <dbReference type="Rhea" id="RHEA:14433"/>
        <dbReference type="Rhea" id="RHEA-COMP:10465"/>
        <dbReference type="Rhea" id="RHEA-COMP:10468"/>
        <dbReference type="ChEBI" id="CHEBI:30616"/>
        <dbReference type="ChEBI" id="CHEBI:33019"/>
        <dbReference type="ChEBI" id="CHEBI:37563"/>
        <dbReference type="ChEBI" id="CHEBI:74896"/>
        <dbReference type="ChEBI" id="CHEBI:83071"/>
        <dbReference type="EC" id="2.7.7.72"/>
    </reaction>
</comment>
<keyword evidence="16" id="KW-1185">Reference proteome</keyword>
<feature type="binding site" evidence="13">
    <location>
        <position position="8"/>
    </location>
    <ligand>
        <name>ATP</name>
        <dbReference type="ChEBI" id="CHEBI:30616"/>
    </ligand>
</feature>
<dbReference type="GO" id="GO:0005524">
    <property type="term" value="F:ATP binding"/>
    <property type="evidence" value="ECO:0007669"/>
    <property type="project" value="UniProtKB-UniRule"/>
</dbReference>
<dbReference type="SMART" id="SM00471">
    <property type="entry name" value="HDc"/>
    <property type="match status" value="1"/>
</dbReference>
<evidence type="ECO:0000256" key="11">
    <source>
        <dbReference type="ARBA" id="ARBA00022884"/>
    </source>
</evidence>
<comment type="subunit">
    <text evidence="13">Monomer. Can also form homodimers and oligomers.</text>
</comment>
<organism evidence="15 16">
    <name type="scientific">Gallaecimonas pentaromativorans</name>
    <dbReference type="NCBI Taxonomy" id="584787"/>
    <lineage>
        <taxon>Bacteria</taxon>
        <taxon>Pseudomonadati</taxon>
        <taxon>Pseudomonadota</taxon>
        <taxon>Gammaproteobacteria</taxon>
        <taxon>Enterobacterales</taxon>
        <taxon>Gallaecimonadaceae</taxon>
        <taxon>Gallaecimonas</taxon>
    </lineage>
</organism>
<dbReference type="InterPro" id="IPR002646">
    <property type="entry name" value="PolA_pol_head_dom"/>
</dbReference>
<dbReference type="InterPro" id="IPR012006">
    <property type="entry name" value="CCA_bact"/>
</dbReference>
<keyword evidence="7 13" id="KW-0692">RNA repair</keyword>
<dbReference type="InterPro" id="IPR032828">
    <property type="entry name" value="PolyA_RNA-bd"/>
</dbReference>
<evidence type="ECO:0000259" key="14">
    <source>
        <dbReference type="PROSITE" id="PS51831"/>
    </source>
</evidence>
<keyword evidence="9 13" id="KW-0067">ATP-binding</keyword>
<feature type="binding site" evidence="13">
    <location>
        <position position="91"/>
    </location>
    <ligand>
        <name>ATP</name>
        <dbReference type="ChEBI" id="CHEBI:30616"/>
    </ligand>
</feature>
<comment type="function">
    <text evidence="13">Catalyzes the addition and repair of the essential 3'-terminal CCA sequence in tRNAs without using a nucleic acid template. Adds these three nucleotides in the order of C, C, and A to the tRNA nucleotide-73, using CTP and ATP as substrates and producing inorganic pyrophosphate. tRNA 3'-terminal CCA addition is required both for tRNA processing and repair. Also involved in tRNA surveillance by mediating tandem CCA addition to generate a CCACCA at the 3' terminus of unstable tRNAs. While stable tRNAs receive only 3'-terminal CCA, unstable tRNAs are marked with CCACCA and rapidly degraded.</text>
</comment>
<dbReference type="HAMAP" id="MF_01262">
    <property type="entry name" value="CCA_bact_type2"/>
    <property type="match status" value="1"/>
</dbReference>
<feature type="binding site" evidence="13">
    <location>
        <position position="140"/>
    </location>
    <ligand>
        <name>CTP</name>
        <dbReference type="ChEBI" id="CHEBI:37563"/>
    </ligand>
</feature>
<dbReference type="Pfam" id="PF01966">
    <property type="entry name" value="HD"/>
    <property type="match status" value="1"/>
</dbReference>
<dbReference type="InterPro" id="IPR003607">
    <property type="entry name" value="HD/PDEase_dom"/>
</dbReference>
<keyword evidence="4 13" id="KW-0548">Nucleotidyltransferase</keyword>
<evidence type="ECO:0000256" key="7">
    <source>
        <dbReference type="ARBA" id="ARBA00022800"/>
    </source>
</evidence>
<dbReference type="Proteomes" id="UP000268033">
    <property type="component" value="Unassembled WGS sequence"/>
</dbReference>
<dbReference type="InterPro" id="IPR050124">
    <property type="entry name" value="tRNA_CCA-adding_enzyme"/>
</dbReference>
<evidence type="ECO:0000256" key="6">
    <source>
        <dbReference type="ARBA" id="ARBA00022741"/>
    </source>
</evidence>
<dbReference type="GO" id="GO:0042245">
    <property type="term" value="P:RNA repair"/>
    <property type="evidence" value="ECO:0007669"/>
    <property type="project" value="UniProtKB-KW"/>
</dbReference>
<proteinExistence type="inferred from homology"/>
<dbReference type="GO" id="GO:0000049">
    <property type="term" value="F:tRNA binding"/>
    <property type="evidence" value="ECO:0007669"/>
    <property type="project" value="UniProtKB-UniRule"/>
</dbReference>
<comment type="caution">
    <text evidence="15">The sequence shown here is derived from an EMBL/GenBank/DDBJ whole genome shotgun (WGS) entry which is preliminary data.</text>
</comment>
<feature type="binding site" evidence="13">
    <location>
        <position position="140"/>
    </location>
    <ligand>
        <name>ATP</name>
        <dbReference type="ChEBI" id="CHEBI:30616"/>
    </ligand>
</feature>
<feature type="domain" description="HD" evidence="14">
    <location>
        <begin position="228"/>
        <end position="329"/>
    </location>
</feature>
<dbReference type="RefSeq" id="WP_123421139.1">
    <property type="nucleotide sequence ID" value="NZ_RJUL01000003.1"/>
</dbReference>
<dbReference type="Pfam" id="PF01743">
    <property type="entry name" value="PolyA_pol"/>
    <property type="match status" value="1"/>
</dbReference>
<protein>
    <recommendedName>
        <fullName evidence="13">Multifunctional CCA protein</fullName>
    </recommendedName>
    <domain>
        <recommendedName>
            <fullName evidence="13">CCA-adding enzyme</fullName>
            <ecNumber evidence="13">2.7.7.72</ecNumber>
        </recommendedName>
        <alternativeName>
            <fullName evidence="13">CCA tRNA nucleotidyltransferase</fullName>
        </alternativeName>
        <alternativeName>
            <fullName evidence="13">tRNA CCA-pyrophosphorylase</fullName>
        </alternativeName>
        <alternativeName>
            <fullName evidence="13">tRNA adenylyl-/cytidylyl-transferase</fullName>
        </alternativeName>
        <alternativeName>
            <fullName evidence="13">tRNA nucleotidyltransferase</fullName>
        </alternativeName>
        <alternativeName>
            <fullName evidence="13">tRNA-NT</fullName>
        </alternativeName>
    </domain>
    <domain>
        <recommendedName>
            <fullName evidence="13">2'-nucleotidase</fullName>
            <ecNumber evidence="13">3.1.3.-</ecNumber>
        </recommendedName>
    </domain>
    <domain>
        <recommendedName>
            <fullName evidence="13">2',3'-cyclic phosphodiesterase</fullName>
            <ecNumber evidence="13">3.1.4.-</ecNumber>
        </recommendedName>
    </domain>
    <domain>
        <recommendedName>
            <fullName evidence="13">Phosphatase</fullName>
        </recommendedName>
    </domain>
</protein>
<dbReference type="GO" id="GO:0016791">
    <property type="term" value="F:phosphatase activity"/>
    <property type="evidence" value="ECO:0007669"/>
    <property type="project" value="UniProtKB-UniRule"/>
</dbReference>
<comment type="cofactor">
    <cofactor evidence="13">
        <name>Ni(2+)</name>
        <dbReference type="ChEBI" id="CHEBI:49786"/>
    </cofactor>
    <text evidence="13">Nickel for phosphatase activity.</text>
</comment>
<dbReference type="Gene3D" id="3.30.460.10">
    <property type="entry name" value="Beta Polymerase, domain 2"/>
    <property type="match status" value="1"/>
</dbReference>
<dbReference type="SUPFAM" id="SSF81891">
    <property type="entry name" value="Poly A polymerase C-terminal region-like"/>
    <property type="match status" value="1"/>
</dbReference>
<evidence type="ECO:0000256" key="4">
    <source>
        <dbReference type="ARBA" id="ARBA00022695"/>
    </source>
</evidence>
<evidence type="ECO:0000256" key="1">
    <source>
        <dbReference type="ARBA" id="ARBA00022596"/>
    </source>
</evidence>
<dbReference type="FunFam" id="1.10.3090.10:FF:000001">
    <property type="entry name" value="Multifunctional CCA protein"/>
    <property type="match status" value="1"/>
</dbReference>
<evidence type="ECO:0000256" key="13">
    <source>
        <dbReference type="HAMAP-Rule" id="MF_01261"/>
    </source>
</evidence>
<dbReference type="AlphaFoldDB" id="A0A3N1PPJ1"/>
<sequence length="414" mass="46160">MNCYLVGGAVRDELLGFEVHDRDWVVVGETIEAMKKNGFEQVGRDFPVFLHPKTHEEYALARTERKKGSGYTGFEVSASPDVTLEEDLIRRDLTINAMAKAEDGTLIDPYGGKRDLDNRLLRHVSDAFVEDPVRVLRLARFAARFAHLGFTVAPETQALLQTMAASGELDALTPERVWKELEKALNTPSPQVFFEVLRACGALEVLFVELANLFGVPAPEKWHPEVDTGIHTLLVLAQAAKLTTDIEVRFAALCHDFGKGLTPPEKWPSHHGHGQSGLPLIKSFCERFRVPNGCRDLALLVSDLHCQVHTAFELRAATLIRLFDKLDAWRKPERVEKLVLACIADIRGRTGFEQHPYPQADWVRRCFNAARTVDVKAIVAQGLKGPAVGEAVNRARIEKVQALKDAEKHKKADA</sequence>
<dbReference type="PANTHER" id="PTHR47545">
    <property type="entry name" value="MULTIFUNCTIONAL CCA PROTEIN"/>
    <property type="match status" value="1"/>
</dbReference>
<keyword evidence="3 13" id="KW-0819">tRNA processing</keyword>
<feature type="binding site" evidence="13">
    <location>
        <position position="137"/>
    </location>
    <ligand>
        <name>ATP</name>
        <dbReference type="ChEBI" id="CHEBI:30616"/>
    </ligand>
</feature>
<evidence type="ECO:0000256" key="9">
    <source>
        <dbReference type="ARBA" id="ARBA00022840"/>
    </source>
</evidence>
<comment type="miscellaneous">
    <text evidence="13">A single active site specifically recognizes both ATP and CTP and is responsible for their addition.</text>
</comment>
<dbReference type="GO" id="GO:0160016">
    <property type="term" value="F:CCACCA tRNA nucleotidyltransferase activity"/>
    <property type="evidence" value="ECO:0007669"/>
    <property type="project" value="RHEA"/>
</dbReference>
<evidence type="ECO:0000313" key="16">
    <source>
        <dbReference type="Proteomes" id="UP000268033"/>
    </source>
</evidence>
<dbReference type="NCBIfam" id="NF008137">
    <property type="entry name" value="PRK10885.1"/>
    <property type="match status" value="1"/>
</dbReference>
<keyword evidence="1 13" id="KW-0533">Nickel</keyword>
<dbReference type="GO" id="GO:0001680">
    <property type="term" value="P:tRNA 3'-terminal CCA addition"/>
    <property type="evidence" value="ECO:0007669"/>
    <property type="project" value="UniProtKB-UniRule"/>
</dbReference>
<dbReference type="InterPro" id="IPR043519">
    <property type="entry name" value="NT_sf"/>
</dbReference>
<evidence type="ECO:0000256" key="5">
    <source>
        <dbReference type="ARBA" id="ARBA00022723"/>
    </source>
</evidence>
<dbReference type="SUPFAM" id="SSF81301">
    <property type="entry name" value="Nucleotidyltransferase"/>
    <property type="match status" value="1"/>
</dbReference>
<evidence type="ECO:0000313" key="15">
    <source>
        <dbReference type="EMBL" id="ROQ28760.1"/>
    </source>
</evidence>
<dbReference type="CDD" id="cd05398">
    <property type="entry name" value="NT_ClassII-CCAase"/>
    <property type="match status" value="1"/>
</dbReference>
<comment type="domain">
    <text evidence="13">Comprises two domains: an N-terminal domain containing the nucleotidyltransferase activity and a C-terminal HD domain associated with both phosphodiesterase and phosphatase activities.</text>
</comment>
<comment type="cofactor">
    <cofactor evidence="13">
        <name>Mg(2+)</name>
        <dbReference type="ChEBI" id="CHEBI:18420"/>
    </cofactor>
    <text evidence="13">Magnesium is required for nucleotidyltransferase activity.</text>
</comment>
<dbReference type="EMBL" id="RJUL01000003">
    <property type="protein sequence ID" value="ROQ28760.1"/>
    <property type="molecule type" value="Genomic_DNA"/>
</dbReference>
<keyword evidence="12 13" id="KW-0511">Multifunctional enzyme</keyword>
<dbReference type="Gene3D" id="1.10.3090.10">
    <property type="entry name" value="cca-adding enzyme, domain 2"/>
    <property type="match status" value="1"/>
</dbReference>
<dbReference type="PROSITE" id="PS51831">
    <property type="entry name" value="HD"/>
    <property type="match status" value="1"/>
</dbReference>
<keyword evidence="11 13" id="KW-0694">RNA-binding</keyword>
<keyword evidence="8 13" id="KW-0378">Hydrolase</keyword>
<dbReference type="EC" id="3.1.4.-" evidence="13"/>
<name>A0A3N1PPJ1_9GAMM</name>
<dbReference type="EC" id="3.1.3.-" evidence="13"/>
<evidence type="ECO:0000256" key="2">
    <source>
        <dbReference type="ARBA" id="ARBA00022679"/>
    </source>
</evidence>
<dbReference type="HAMAP" id="MF_01261">
    <property type="entry name" value="CCA_bact_type1"/>
    <property type="match status" value="1"/>
</dbReference>
<accession>A0A3N1PPJ1</accession>